<evidence type="ECO:0000256" key="3">
    <source>
        <dbReference type="ARBA" id="ARBA00023186"/>
    </source>
</evidence>
<comment type="caution">
    <text evidence="9">The sequence shown here is derived from an EMBL/GenBank/DDBJ whole genome shotgun (WGS) entry which is preliminary data.</text>
</comment>
<dbReference type="SUPFAM" id="SSF52540">
    <property type="entry name" value="P-loop containing nucleoside triphosphate hydrolases"/>
    <property type="match status" value="1"/>
</dbReference>
<name>A0A940N5F2_9PROT</name>
<dbReference type="InterPro" id="IPR011629">
    <property type="entry name" value="CobW-like_C"/>
</dbReference>
<dbReference type="GO" id="GO:0016787">
    <property type="term" value="F:hydrolase activity"/>
    <property type="evidence" value="ECO:0007669"/>
    <property type="project" value="UniProtKB-KW"/>
</dbReference>
<dbReference type="SUPFAM" id="SSF90002">
    <property type="entry name" value="Hypothetical protein YjiA, C-terminal domain"/>
    <property type="match status" value="1"/>
</dbReference>
<protein>
    <submittedName>
        <fullName evidence="9">GTP-binding protein</fullName>
    </submittedName>
</protein>
<organism evidence="9 10">
    <name type="scientific">Roseomonas indoligenes</name>
    <dbReference type="NCBI Taxonomy" id="2820811"/>
    <lineage>
        <taxon>Bacteria</taxon>
        <taxon>Pseudomonadati</taxon>
        <taxon>Pseudomonadota</taxon>
        <taxon>Alphaproteobacteria</taxon>
        <taxon>Acetobacterales</taxon>
        <taxon>Roseomonadaceae</taxon>
        <taxon>Roseomonas</taxon>
    </lineage>
</organism>
<dbReference type="InterPro" id="IPR003495">
    <property type="entry name" value="CobW/HypB/UreG_nucleotide-bd"/>
</dbReference>
<dbReference type="Proteomes" id="UP000677537">
    <property type="component" value="Unassembled WGS sequence"/>
</dbReference>
<keyword evidence="3" id="KW-0143">Chaperone</keyword>
<dbReference type="PANTHER" id="PTHR13748">
    <property type="entry name" value="COBW-RELATED"/>
    <property type="match status" value="1"/>
</dbReference>
<gene>
    <name evidence="9" type="ORF">J5Y10_16990</name>
</gene>
<dbReference type="AlphaFoldDB" id="A0A940N5F2"/>
<dbReference type="InterPro" id="IPR027417">
    <property type="entry name" value="P-loop_NTPase"/>
</dbReference>
<dbReference type="GO" id="GO:0005737">
    <property type="term" value="C:cytoplasm"/>
    <property type="evidence" value="ECO:0007669"/>
    <property type="project" value="TreeGrafter"/>
</dbReference>
<dbReference type="RefSeq" id="WP_209375218.1">
    <property type="nucleotide sequence ID" value="NZ_JAGIZA010000010.1"/>
</dbReference>
<dbReference type="InterPro" id="IPR036627">
    <property type="entry name" value="CobW-likC_sf"/>
</dbReference>
<comment type="function">
    <text evidence="5">Zinc chaperone that directly transfers zinc cofactor to target proteins, thereby activating them. Zinc is transferred from the CXCC motif in the GTPase domain to the zinc binding site in target proteins in a process requiring GTP hydrolysis.</text>
</comment>
<evidence type="ECO:0000256" key="1">
    <source>
        <dbReference type="ARBA" id="ARBA00022741"/>
    </source>
</evidence>
<dbReference type="Gene3D" id="3.30.1220.10">
    <property type="entry name" value="CobW-like, C-terminal domain"/>
    <property type="match status" value="1"/>
</dbReference>
<evidence type="ECO:0000256" key="6">
    <source>
        <dbReference type="ARBA" id="ARBA00049117"/>
    </source>
</evidence>
<dbReference type="Pfam" id="PF02492">
    <property type="entry name" value="cobW"/>
    <property type="match status" value="1"/>
</dbReference>
<dbReference type="EMBL" id="JAGIZA010000010">
    <property type="protein sequence ID" value="MBP0494482.1"/>
    <property type="molecule type" value="Genomic_DNA"/>
</dbReference>
<reference evidence="9" key="1">
    <citation type="submission" date="2021-03" db="EMBL/GenBank/DDBJ databases">
        <authorList>
            <person name="So Y."/>
        </authorList>
    </citation>
    <scope>NUCLEOTIDE SEQUENCE</scope>
    <source>
        <strain evidence="9">SG15</strain>
    </source>
</reference>
<evidence type="ECO:0000256" key="2">
    <source>
        <dbReference type="ARBA" id="ARBA00022801"/>
    </source>
</evidence>
<comment type="similarity">
    <text evidence="4">Belongs to the SIMIBI class G3E GTPase family. ZNG1 subfamily.</text>
</comment>
<comment type="catalytic activity">
    <reaction evidence="6">
        <text>GTP + H2O = GDP + phosphate + H(+)</text>
        <dbReference type="Rhea" id="RHEA:19669"/>
        <dbReference type="ChEBI" id="CHEBI:15377"/>
        <dbReference type="ChEBI" id="CHEBI:15378"/>
        <dbReference type="ChEBI" id="CHEBI:37565"/>
        <dbReference type="ChEBI" id="CHEBI:43474"/>
        <dbReference type="ChEBI" id="CHEBI:58189"/>
    </reaction>
    <physiologicalReaction direction="left-to-right" evidence="6">
        <dbReference type="Rhea" id="RHEA:19670"/>
    </physiologicalReaction>
</comment>
<keyword evidence="1" id="KW-0547">Nucleotide-binding</keyword>
<evidence type="ECO:0000256" key="7">
    <source>
        <dbReference type="SAM" id="MobiDB-lite"/>
    </source>
</evidence>
<evidence type="ECO:0000313" key="10">
    <source>
        <dbReference type="Proteomes" id="UP000677537"/>
    </source>
</evidence>
<evidence type="ECO:0000256" key="4">
    <source>
        <dbReference type="ARBA" id="ARBA00034320"/>
    </source>
</evidence>
<evidence type="ECO:0000259" key="8">
    <source>
        <dbReference type="SMART" id="SM00833"/>
    </source>
</evidence>
<keyword evidence="2" id="KW-0378">Hydrolase</keyword>
<dbReference type="Gene3D" id="3.40.50.300">
    <property type="entry name" value="P-loop containing nucleotide triphosphate hydrolases"/>
    <property type="match status" value="1"/>
</dbReference>
<feature type="region of interest" description="Disordered" evidence="7">
    <location>
        <begin position="192"/>
        <end position="212"/>
    </location>
</feature>
<proteinExistence type="inferred from homology"/>
<feature type="domain" description="CobW C-terminal" evidence="8">
    <location>
        <begin position="217"/>
        <end position="308"/>
    </location>
</feature>
<accession>A0A940N5F2</accession>
<evidence type="ECO:0000313" key="9">
    <source>
        <dbReference type="EMBL" id="MBP0494482.1"/>
    </source>
</evidence>
<dbReference type="Pfam" id="PF07683">
    <property type="entry name" value="CobW_C"/>
    <property type="match status" value="1"/>
</dbReference>
<keyword evidence="10" id="KW-1185">Reference proteome</keyword>
<dbReference type="CDD" id="cd03112">
    <property type="entry name" value="CobW-like"/>
    <property type="match status" value="1"/>
</dbReference>
<dbReference type="InterPro" id="IPR051316">
    <property type="entry name" value="Zinc-reg_GTPase_activator"/>
</dbReference>
<evidence type="ECO:0000256" key="5">
    <source>
        <dbReference type="ARBA" id="ARBA00045658"/>
    </source>
</evidence>
<dbReference type="GO" id="GO:0000166">
    <property type="term" value="F:nucleotide binding"/>
    <property type="evidence" value="ECO:0007669"/>
    <property type="project" value="UniProtKB-KW"/>
</dbReference>
<sequence>MPVPVLLVTGFLGAGKTTVINALLAAAQGKRLAAVVNDFGAINIDAELLAGSAEGIVALQNGCICCTLQGDLLRTLSLLLRQDPPPEGIVIETSGVSDPAEIVRSLLDPVIWREAALDAVLCVADARALADRPTALEEALLLSQLRSGDFILLNKSDAVTADELAAVRGRLSALLPARTVLETSHGAVPRDLFFNEEPPEVPDRSAPPASRFTTPGFETLSWTADRPLSPARFQLVVSRLAPLLARAKGVLRFEGQERPMLFQMVGERATFGAAPPPPPGAAEVRLVFIAENGRLREDALRAMLNGCLV</sequence>
<dbReference type="PANTHER" id="PTHR13748:SF62">
    <property type="entry name" value="COBW DOMAIN-CONTAINING PROTEIN"/>
    <property type="match status" value="1"/>
</dbReference>
<dbReference type="SMART" id="SM00833">
    <property type="entry name" value="CobW_C"/>
    <property type="match status" value="1"/>
</dbReference>